<evidence type="ECO:0000256" key="6">
    <source>
        <dbReference type="ARBA" id="ARBA00022989"/>
    </source>
</evidence>
<dbReference type="GO" id="GO:0016763">
    <property type="term" value="F:pentosyltransferase activity"/>
    <property type="evidence" value="ECO:0007669"/>
    <property type="project" value="TreeGrafter"/>
</dbReference>
<dbReference type="AlphaFoldDB" id="B3QUQ7"/>
<evidence type="ECO:0000313" key="10">
    <source>
        <dbReference type="Proteomes" id="UP000001208"/>
    </source>
</evidence>
<dbReference type="EMBL" id="CP001100">
    <property type="protein sequence ID" value="ACF12963.1"/>
    <property type="molecule type" value="Genomic_DNA"/>
</dbReference>
<comment type="subcellular location">
    <subcellularLocation>
        <location evidence="1">Cell membrane</location>
        <topology evidence="1">Multi-pass membrane protein</topology>
    </subcellularLocation>
</comment>
<dbReference type="HOGENOM" id="CLU_473049_0_0_10"/>
<dbReference type="PANTHER" id="PTHR33908:SF11">
    <property type="entry name" value="MEMBRANE PROTEIN"/>
    <property type="match status" value="1"/>
</dbReference>
<sequence>MSLQTNSSFVQKLIFYIVGVVLLASSAFFLQPDIFIPFVSKYKQLESHHLLWIANLQRIATLTLWGFLTLSLAAFFKSDEKKFDIAVWAFFFGLWSILTFYFSNQFTDDSYITYRYAKHFAEGHGMTWNVGDAPVEGYTSFLWTFLLAIVYKLGLSIELFAKAFGALFWLLMAIVVTKISRLFVTQKRLAYISTFLILGNFQVAFWALSGMETSFAMLLLSLALYQTLKNEQTSHKSARAGIVASLLWGLAAMTRPEAMLYFAIVAAWKFFSQEKPFALENIQKLLPFALPAGLMILGHFAARYMYYGDILPNTYYAKRWILKGIPYIYDFLKDYIWAFAVIFLLFLRKTSREEKLILFLIVSAAVPLINTSPIMGYAHRFFLPIFPFVVVLFLNGVHRFLKNQPSESEYSWFGKSLVFGLCFFVYIYPFKDLKEQTDQTQQAQLSGHFPIIEDFKDKVTGKTVMAMIDCGTIPFYLDVKVIDLWGLNDRKIAKEFRGAFSTALDEEKLNDYVFQEDPDYFILCSNSRTQYIDAHRGGNENPLVTDPRFKKYQPLKVYWYTGYYYYWVFGKASESQ</sequence>
<evidence type="ECO:0000256" key="4">
    <source>
        <dbReference type="ARBA" id="ARBA00022679"/>
    </source>
</evidence>
<name>B3QUQ7_CHLT3</name>
<feature type="transmembrane region" description="Helical" evidence="8">
    <location>
        <begin position="12"/>
        <end position="30"/>
    </location>
</feature>
<evidence type="ECO:0000256" key="1">
    <source>
        <dbReference type="ARBA" id="ARBA00004651"/>
    </source>
</evidence>
<feature type="transmembrane region" description="Helical" evidence="8">
    <location>
        <begin position="50"/>
        <end position="76"/>
    </location>
</feature>
<feature type="transmembrane region" description="Helical" evidence="8">
    <location>
        <begin position="412"/>
        <end position="430"/>
    </location>
</feature>
<gene>
    <name evidence="9" type="ordered locus">Ctha_0492</name>
</gene>
<keyword evidence="4" id="KW-0808">Transferase</keyword>
<reference evidence="9 10" key="1">
    <citation type="submission" date="2008-06" db="EMBL/GenBank/DDBJ databases">
        <title>Complete sequence of Chloroherpeton thalassium ATCC 35110.</title>
        <authorList>
            <consortium name="US DOE Joint Genome Institute"/>
            <person name="Lucas S."/>
            <person name="Copeland A."/>
            <person name="Lapidus A."/>
            <person name="Glavina del Rio T."/>
            <person name="Dalin E."/>
            <person name="Tice H."/>
            <person name="Bruce D."/>
            <person name="Goodwin L."/>
            <person name="Pitluck S."/>
            <person name="Schmutz J."/>
            <person name="Larimer F."/>
            <person name="Land M."/>
            <person name="Hauser L."/>
            <person name="Kyrpides N."/>
            <person name="Mikhailova N."/>
            <person name="Liu Z."/>
            <person name="Li T."/>
            <person name="Zhao F."/>
            <person name="Overmann J."/>
            <person name="Bryant D.A."/>
            <person name="Richardson P."/>
        </authorList>
    </citation>
    <scope>NUCLEOTIDE SEQUENCE [LARGE SCALE GENOMIC DNA]</scope>
    <source>
        <strain evidence="10">ATCC 35110 / GB-78</strain>
    </source>
</reference>
<feature type="transmembrane region" description="Helical" evidence="8">
    <location>
        <begin position="356"/>
        <end position="375"/>
    </location>
</feature>
<feature type="transmembrane region" description="Helical" evidence="8">
    <location>
        <begin position="237"/>
        <end position="253"/>
    </location>
</feature>
<keyword evidence="7 8" id="KW-0472">Membrane</keyword>
<protein>
    <recommendedName>
        <fullName evidence="11">Glycosyltransferase RgtA/B/C/D-like domain-containing protein</fullName>
    </recommendedName>
</protein>
<accession>B3QUQ7</accession>
<dbReference type="eggNOG" id="COG1807">
    <property type="taxonomic scope" value="Bacteria"/>
</dbReference>
<evidence type="ECO:0000313" key="9">
    <source>
        <dbReference type="EMBL" id="ACF12963.1"/>
    </source>
</evidence>
<feature type="transmembrane region" description="Helical" evidence="8">
    <location>
        <begin position="285"/>
        <end position="307"/>
    </location>
</feature>
<feature type="transmembrane region" description="Helical" evidence="8">
    <location>
        <begin position="381"/>
        <end position="400"/>
    </location>
</feature>
<keyword evidence="6 8" id="KW-1133">Transmembrane helix</keyword>
<dbReference type="OrthoDB" id="344788at2"/>
<keyword evidence="3" id="KW-0328">Glycosyltransferase</keyword>
<keyword evidence="5 8" id="KW-0812">Transmembrane</keyword>
<evidence type="ECO:0000256" key="2">
    <source>
        <dbReference type="ARBA" id="ARBA00022475"/>
    </source>
</evidence>
<dbReference type="RefSeq" id="WP_012499047.1">
    <property type="nucleotide sequence ID" value="NC_011026.1"/>
</dbReference>
<dbReference type="InterPro" id="IPR050297">
    <property type="entry name" value="LipidA_mod_glycosyltrf_83"/>
</dbReference>
<evidence type="ECO:0000256" key="8">
    <source>
        <dbReference type="SAM" id="Phobius"/>
    </source>
</evidence>
<evidence type="ECO:0000256" key="3">
    <source>
        <dbReference type="ARBA" id="ARBA00022676"/>
    </source>
</evidence>
<dbReference type="PANTHER" id="PTHR33908">
    <property type="entry name" value="MANNOSYLTRANSFERASE YKCB-RELATED"/>
    <property type="match status" value="1"/>
</dbReference>
<feature type="transmembrane region" description="Helical" evidence="8">
    <location>
        <begin position="327"/>
        <end position="347"/>
    </location>
</feature>
<dbReference type="Proteomes" id="UP000001208">
    <property type="component" value="Chromosome"/>
</dbReference>
<dbReference type="STRING" id="517418.Ctha_0492"/>
<evidence type="ECO:0000256" key="7">
    <source>
        <dbReference type="ARBA" id="ARBA00023136"/>
    </source>
</evidence>
<dbReference type="KEGG" id="cts:Ctha_0492"/>
<dbReference type="GO" id="GO:0005886">
    <property type="term" value="C:plasma membrane"/>
    <property type="evidence" value="ECO:0007669"/>
    <property type="project" value="UniProtKB-SubCell"/>
</dbReference>
<feature type="transmembrane region" description="Helical" evidence="8">
    <location>
        <begin position="83"/>
        <end position="102"/>
    </location>
</feature>
<evidence type="ECO:0008006" key="11">
    <source>
        <dbReference type="Google" id="ProtNLM"/>
    </source>
</evidence>
<evidence type="ECO:0000256" key="5">
    <source>
        <dbReference type="ARBA" id="ARBA00022692"/>
    </source>
</evidence>
<keyword evidence="10" id="KW-1185">Reference proteome</keyword>
<proteinExistence type="predicted"/>
<keyword evidence="2" id="KW-1003">Cell membrane</keyword>
<dbReference type="GO" id="GO:0009103">
    <property type="term" value="P:lipopolysaccharide biosynthetic process"/>
    <property type="evidence" value="ECO:0007669"/>
    <property type="project" value="UniProtKB-ARBA"/>
</dbReference>
<organism evidence="9 10">
    <name type="scientific">Chloroherpeton thalassium (strain ATCC 35110 / GB-78)</name>
    <dbReference type="NCBI Taxonomy" id="517418"/>
    <lineage>
        <taxon>Bacteria</taxon>
        <taxon>Pseudomonadati</taxon>
        <taxon>Chlorobiota</taxon>
        <taxon>Chlorobiia</taxon>
        <taxon>Chlorobiales</taxon>
        <taxon>Chloroherpetonaceae</taxon>
        <taxon>Chloroherpeton</taxon>
    </lineage>
</organism>